<reference evidence="2" key="2">
    <citation type="submission" date="2012-02" db="EMBL/GenBank/DDBJ databases">
        <title>Complete genome sequence of Blastococcus saxobsidens strain DD2.</title>
        <authorList>
            <person name="Genoscope."/>
        </authorList>
    </citation>
    <scope>NUCLEOTIDE SEQUENCE [LARGE SCALE GENOMIC DNA]</scope>
    <source>
        <strain evidence="2">DD2</strain>
    </source>
</reference>
<organism evidence="1 2">
    <name type="scientific">Blastococcus saxobsidens (strain DD2)</name>
    <dbReference type="NCBI Taxonomy" id="1146883"/>
    <lineage>
        <taxon>Bacteria</taxon>
        <taxon>Bacillati</taxon>
        <taxon>Actinomycetota</taxon>
        <taxon>Actinomycetes</taxon>
        <taxon>Geodermatophilales</taxon>
        <taxon>Geodermatophilaceae</taxon>
        <taxon>Blastococcus</taxon>
    </lineage>
</organism>
<dbReference type="STRING" id="1146883.BLASA_1430"/>
<sequence length="56" mass="6056">MLAAFEVHPARLTNTTQGNTAVTTRTGPAWHLGTLGRVWRAEPAPGYDVIYPIAAH</sequence>
<reference evidence="1 2" key="1">
    <citation type="journal article" date="2012" name="J. Bacteriol.">
        <title>Genome Sequence of Blastococcus saxobsidens DD2, a Stone-Inhabiting Bacterium.</title>
        <authorList>
            <person name="Chouaia B."/>
            <person name="Crotti E."/>
            <person name="Brusetti L."/>
            <person name="Daffonchio D."/>
            <person name="Essoussi I."/>
            <person name="Nouioui I."/>
            <person name="Sbissi I."/>
            <person name="Ghodhbane-Gtari F."/>
            <person name="Gtari M."/>
            <person name="Vacherie B."/>
            <person name="Barbe V."/>
            <person name="Medigue C."/>
            <person name="Gury J."/>
            <person name="Pujic P."/>
            <person name="Normand P."/>
        </authorList>
    </citation>
    <scope>NUCLEOTIDE SEQUENCE [LARGE SCALE GENOMIC DNA]</scope>
    <source>
        <strain evidence="1 2">DD2</strain>
    </source>
</reference>
<dbReference type="AlphaFoldDB" id="H6RKE3"/>
<name>H6RKE3_BLASD</name>
<evidence type="ECO:0000313" key="2">
    <source>
        <dbReference type="Proteomes" id="UP000007517"/>
    </source>
</evidence>
<dbReference type="HOGENOM" id="CLU_3005030_0_0_11"/>
<keyword evidence="2" id="KW-1185">Reference proteome</keyword>
<evidence type="ECO:0000313" key="1">
    <source>
        <dbReference type="EMBL" id="CCG02362.1"/>
    </source>
</evidence>
<proteinExistence type="predicted"/>
<dbReference type="Proteomes" id="UP000007517">
    <property type="component" value="Chromosome"/>
</dbReference>
<gene>
    <name evidence="1" type="ordered locus">BLASA_1430</name>
</gene>
<protein>
    <submittedName>
        <fullName evidence="1">Uncharacterized protein</fullName>
    </submittedName>
</protein>
<dbReference type="KEGG" id="bsd:BLASA_1430"/>
<dbReference type="EMBL" id="FO117623">
    <property type="protein sequence ID" value="CCG02362.1"/>
    <property type="molecule type" value="Genomic_DNA"/>
</dbReference>
<accession>H6RKE3</accession>